<evidence type="ECO:0000256" key="8">
    <source>
        <dbReference type="SAM" id="Phobius"/>
    </source>
</evidence>
<dbReference type="InterPro" id="IPR050681">
    <property type="entry name" value="CDF/SLC30A"/>
</dbReference>
<gene>
    <name evidence="11" type="ORF">C7B46_12535</name>
</gene>
<keyword evidence="4 8" id="KW-0812">Transmembrane</keyword>
<protein>
    <submittedName>
        <fullName evidence="11">Cation transporter</fullName>
    </submittedName>
</protein>
<sequence length="292" mass="31403">MAHHHAHEDASPIGRTFAITALLLIIKVAGAILSGSLALWADAGHSVTDLAAVGLSWYAWHQAKKPATSTLTFGYFRSEILAALVNSVILLILTLGLLLEAIMRFFHPTAVNPFAMLITAVIALGGDLYLAHGLKGHANVNIRSTWLHIVSDAAGSFAVVIGAIVIATTGWTPVDPMLTILIAALISWGAWQIITETVAVLMEATPKNLDVHHLVATMGQIEGIIRVHDVHVWSVTTGKNALACHVVLAPNISMKDSQTILRQVDLALRLEGIEHMTIQMETSDADHDEPSW</sequence>
<evidence type="ECO:0000256" key="3">
    <source>
        <dbReference type="ARBA" id="ARBA00022448"/>
    </source>
</evidence>
<feature type="transmembrane region" description="Helical" evidence="8">
    <location>
        <begin position="39"/>
        <end position="60"/>
    </location>
</feature>
<dbReference type="PANTHER" id="PTHR11562:SF17">
    <property type="entry name" value="RE54080P-RELATED"/>
    <property type="match status" value="1"/>
</dbReference>
<evidence type="ECO:0000313" key="11">
    <source>
        <dbReference type="EMBL" id="PSR32900.1"/>
    </source>
</evidence>
<dbReference type="NCBIfam" id="TIGR01297">
    <property type="entry name" value="CDF"/>
    <property type="match status" value="1"/>
</dbReference>
<proteinExistence type="inferred from homology"/>
<keyword evidence="5 8" id="KW-1133">Transmembrane helix</keyword>
<dbReference type="SUPFAM" id="SSF160240">
    <property type="entry name" value="Cation efflux protein cytoplasmic domain-like"/>
    <property type="match status" value="1"/>
</dbReference>
<dbReference type="EMBL" id="PXYW01000030">
    <property type="protein sequence ID" value="PSR32900.1"/>
    <property type="molecule type" value="Genomic_DNA"/>
</dbReference>
<evidence type="ECO:0000256" key="6">
    <source>
        <dbReference type="ARBA" id="ARBA00023065"/>
    </source>
</evidence>
<reference evidence="11 12" key="1">
    <citation type="journal article" date="2014" name="BMC Genomics">
        <title>Comparison of environmental and isolate Sulfobacillus genomes reveals diverse carbon, sulfur, nitrogen, and hydrogen metabolisms.</title>
        <authorList>
            <person name="Justice N.B."/>
            <person name="Norman A."/>
            <person name="Brown C.T."/>
            <person name="Singh A."/>
            <person name="Thomas B.C."/>
            <person name="Banfield J.F."/>
        </authorList>
    </citation>
    <scope>NUCLEOTIDE SEQUENCE [LARGE SCALE GENOMIC DNA]</scope>
    <source>
        <strain evidence="11">AMDSBA4</strain>
    </source>
</reference>
<dbReference type="InterPro" id="IPR027470">
    <property type="entry name" value="Cation_efflux_CTD"/>
</dbReference>
<dbReference type="InterPro" id="IPR027469">
    <property type="entry name" value="Cation_efflux_TMD_sf"/>
</dbReference>
<dbReference type="Gene3D" id="3.30.70.1350">
    <property type="entry name" value="Cation efflux protein, cytoplasmic domain"/>
    <property type="match status" value="1"/>
</dbReference>
<evidence type="ECO:0000313" key="12">
    <source>
        <dbReference type="Proteomes" id="UP000242972"/>
    </source>
</evidence>
<dbReference type="Pfam" id="PF01545">
    <property type="entry name" value="Cation_efflux"/>
    <property type="match status" value="1"/>
</dbReference>
<feature type="transmembrane region" description="Helical" evidence="8">
    <location>
        <begin position="146"/>
        <end position="171"/>
    </location>
</feature>
<dbReference type="InterPro" id="IPR036837">
    <property type="entry name" value="Cation_efflux_CTD_sf"/>
</dbReference>
<evidence type="ECO:0000256" key="5">
    <source>
        <dbReference type="ARBA" id="ARBA00022989"/>
    </source>
</evidence>
<comment type="similarity">
    <text evidence="2">Belongs to the cation diffusion facilitator (CDF) transporter (TC 2.A.4) family. SLC30A subfamily.</text>
</comment>
<dbReference type="Proteomes" id="UP000242972">
    <property type="component" value="Unassembled WGS sequence"/>
</dbReference>
<name>A0A2T2XEI4_9FIRM</name>
<accession>A0A2T2XEI4</accession>
<evidence type="ECO:0000259" key="10">
    <source>
        <dbReference type="Pfam" id="PF16916"/>
    </source>
</evidence>
<dbReference type="Pfam" id="PF16916">
    <property type="entry name" value="ZT_dimer"/>
    <property type="match status" value="1"/>
</dbReference>
<dbReference type="InterPro" id="IPR002524">
    <property type="entry name" value="Cation_efflux"/>
</dbReference>
<dbReference type="Gene3D" id="1.20.1510.10">
    <property type="entry name" value="Cation efflux protein transmembrane domain"/>
    <property type="match status" value="1"/>
</dbReference>
<feature type="transmembrane region" description="Helical" evidence="8">
    <location>
        <begin position="12"/>
        <end position="33"/>
    </location>
</feature>
<dbReference type="GO" id="GO:0005886">
    <property type="term" value="C:plasma membrane"/>
    <property type="evidence" value="ECO:0007669"/>
    <property type="project" value="TreeGrafter"/>
</dbReference>
<dbReference type="SUPFAM" id="SSF161111">
    <property type="entry name" value="Cation efflux protein transmembrane domain-like"/>
    <property type="match status" value="1"/>
</dbReference>
<comment type="caution">
    <text evidence="11">The sequence shown here is derived from an EMBL/GenBank/DDBJ whole genome shotgun (WGS) entry which is preliminary data.</text>
</comment>
<dbReference type="PANTHER" id="PTHR11562">
    <property type="entry name" value="CATION EFFLUX PROTEIN/ ZINC TRANSPORTER"/>
    <property type="match status" value="1"/>
</dbReference>
<feature type="transmembrane region" description="Helical" evidence="8">
    <location>
        <begin position="177"/>
        <end position="202"/>
    </location>
</feature>
<evidence type="ECO:0000259" key="9">
    <source>
        <dbReference type="Pfam" id="PF01545"/>
    </source>
</evidence>
<organism evidence="11 12">
    <name type="scientific">Sulfobacillus benefaciens</name>
    <dbReference type="NCBI Taxonomy" id="453960"/>
    <lineage>
        <taxon>Bacteria</taxon>
        <taxon>Bacillati</taxon>
        <taxon>Bacillota</taxon>
        <taxon>Clostridia</taxon>
        <taxon>Eubacteriales</taxon>
        <taxon>Clostridiales Family XVII. Incertae Sedis</taxon>
        <taxon>Sulfobacillus</taxon>
    </lineage>
</organism>
<dbReference type="AlphaFoldDB" id="A0A2T2XEI4"/>
<feature type="domain" description="Cation efflux protein cytoplasmic" evidence="10">
    <location>
        <begin position="206"/>
        <end position="282"/>
    </location>
</feature>
<keyword evidence="3" id="KW-0813">Transport</keyword>
<keyword evidence="7 8" id="KW-0472">Membrane</keyword>
<feature type="transmembrane region" description="Helical" evidence="8">
    <location>
        <begin position="114"/>
        <end position="134"/>
    </location>
</feature>
<evidence type="ECO:0000256" key="1">
    <source>
        <dbReference type="ARBA" id="ARBA00004141"/>
    </source>
</evidence>
<feature type="domain" description="Cation efflux protein transmembrane" evidence="9">
    <location>
        <begin position="17"/>
        <end position="202"/>
    </location>
</feature>
<feature type="transmembrane region" description="Helical" evidence="8">
    <location>
        <begin position="80"/>
        <end position="102"/>
    </location>
</feature>
<keyword evidence="6" id="KW-0406">Ion transport</keyword>
<dbReference type="InterPro" id="IPR058533">
    <property type="entry name" value="Cation_efflux_TM"/>
</dbReference>
<evidence type="ECO:0000256" key="4">
    <source>
        <dbReference type="ARBA" id="ARBA00022692"/>
    </source>
</evidence>
<dbReference type="GO" id="GO:0005385">
    <property type="term" value="F:zinc ion transmembrane transporter activity"/>
    <property type="evidence" value="ECO:0007669"/>
    <property type="project" value="TreeGrafter"/>
</dbReference>
<evidence type="ECO:0000256" key="7">
    <source>
        <dbReference type="ARBA" id="ARBA00023136"/>
    </source>
</evidence>
<evidence type="ECO:0000256" key="2">
    <source>
        <dbReference type="ARBA" id="ARBA00008873"/>
    </source>
</evidence>
<comment type="subcellular location">
    <subcellularLocation>
        <location evidence="1">Membrane</location>
        <topology evidence="1">Multi-pass membrane protein</topology>
    </subcellularLocation>
</comment>